<evidence type="ECO:0000256" key="4">
    <source>
        <dbReference type="ARBA" id="ARBA00022553"/>
    </source>
</evidence>
<evidence type="ECO:0000256" key="3">
    <source>
        <dbReference type="ARBA" id="ARBA00012438"/>
    </source>
</evidence>
<evidence type="ECO:0000256" key="1">
    <source>
        <dbReference type="ARBA" id="ARBA00000085"/>
    </source>
</evidence>
<feature type="domain" description="Histidine kinase" evidence="12">
    <location>
        <begin position="278"/>
        <end position="487"/>
    </location>
</feature>
<dbReference type="Gene3D" id="6.10.340.10">
    <property type="match status" value="1"/>
</dbReference>
<sequence>MSIWSLKRGLSLRVSLLLYLVLPLIIVLAVTGYYSLERLEQQVEKRMQEDIELIARAIRGPLEHSLEHGREGGLAQTLASAFRIGRVYGVYVYDAGGRKIASSGPREPEVHSVELAELAAKGDRVGGYQDARGAQIYSYFVPLSDSVGRNTGLLQLTREGRDFQNYIERVRKQALVLLSLLALLLVGIVIYAHHRVIGRNLAALVGCMARIEKGDRSHRAVACGPREMRHLAVGMNAMLDSIARSENELEQRRRNQIELEQRLLQSQKMAAIGQLAAGVAHELGTPLSVVSGKAQRMLRKPDLPAPIAEVFGQIRDAVQRMEHIVRQLLDFGRSNPLRLRTAALDALAESAAAQVREEATAKEVTLRLEGPQPAPRTEIDTVRMEQVLMNLLLNAIQATDPGGRVDLRWFADDQTLGFEVADDGPGVPEELHNRLFEPFFTTKPVGEGTGLGLAVAQAAARDHGGRLSIGRSESGGALFTLILEKSGENK</sequence>
<dbReference type="Proteomes" id="UP000035068">
    <property type="component" value="Unassembled WGS sequence"/>
</dbReference>
<dbReference type="SMART" id="SM00387">
    <property type="entry name" value="HATPase_c"/>
    <property type="match status" value="1"/>
</dbReference>
<keyword evidence="4" id="KW-0597">Phosphoprotein</keyword>
<evidence type="ECO:0000259" key="13">
    <source>
        <dbReference type="PROSITE" id="PS50885"/>
    </source>
</evidence>
<dbReference type="PROSITE" id="PS50885">
    <property type="entry name" value="HAMP"/>
    <property type="match status" value="1"/>
</dbReference>
<accession>A0A0C2EHP7</accession>
<dbReference type="Gene3D" id="1.10.287.130">
    <property type="match status" value="1"/>
</dbReference>
<evidence type="ECO:0000256" key="5">
    <source>
        <dbReference type="ARBA" id="ARBA00022679"/>
    </source>
</evidence>
<evidence type="ECO:0000313" key="14">
    <source>
        <dbReference type="EMBL" id="KIH78143.1"/>
    </source>
</evidence>
<evidence type="ECO:0000256" key="6">
    <source>
        <dbReference type="ARBA" id="ARBA00022741"/>
    </source>
</evidence>
<evidence type="ECO:0000313" key="15">
    <source>
        <dbReference type="Proteomes" id="UP000035068"/>
    </source>
</evidence>
<dbReference type="EC" id="2.7.13.3" evidence="3"/>
<dbReference type="GO" id="GO:0016020">
    <property type="term" value="C:membrane"/>
    <property type="evidence" value="ECO:0007669"/>
    <property type="project" value="UniProtKB-SubCell"/>
</dbReference>
<evidence type="ECO:0000256" key="8">
    <source>
        <dbReference type="ARBA" id="ARBA00022840"/>
    </source>
</evidence>
<dbReference type="InterPro" id="IPR003660">
    <property type="entry name" value="HAMP_dom"/>
</dbReference>
<keyword evidence="11" id="KW-1133">Transmembrane helix</keyword>
<evidence type="ECO:0000256" key="9">
    <source>
        <dbReference type="ARBA" id="ARBA00023012"/>
    </source>
</evidence>
<keyword evidence="11" id="KW-0472">Membrane</keyword>
<dbReference type="CDD" id="cd00082">
    <property type="entry name" value="HisKA"/>
    <property type="match status" value="1"/>
</dbReference>
<dbReference type="AlphaFoldDB" id="A0A0C2EHP7"/>
<feature type="transmembrane region" description="Helical" evidence="11">
    <location>
        <begin position="16"/>
        <end position="36"/>
    </location>
</feature>
<gene>
    <name evidence="14" type="ORF">GFER_06140</name>
</gene>
<dbReference type="GO" id="GO:0005524">
    <property type="term" value="F:ATP binding"/>
    <property type="evidence" value="ECO:0007669"/>
    <property type="project" value="UniProtKB-KW"/>
</dbReference>
<evidence type="ECO:0000256" key="7">
    <source>
        <dbReference type="ARBA" id="ARBA00022777"/>
    </source>
</evidence>
<protein>
    <recommendedName>
        <fullName evidence="3">histidine kinase</fullName>
        <ecNumber evidence="3">2.7.13.3</ecNumber>
    </recommendedName>
</protein>
<keyword evidence="15" id="KW-1185">Reference proteome</keyword>
<comment type="caution">
    <text evidence="14">The sequence shown here is derived from an EMBL/GenBank/DDBJ whole genome shotgun (WGS) entry which is preliminary data.</text>
</comment>
<name>A0A0C2EHP7_9BACT</name>
<dbReference type="PANTHER" id="PTHR43065">
    <property type="entry name" value="SENSOR HISTIDINE KINASE"/>
    <property type="match status" value="1"/>
</dbReference>
<dbReference type="PRINTS" id="PR00344">
    <property type="entry name" value="BCTRLSENSOR"/>
</dbReference>
<dbReference type="InterPro" id="IPR036097">
    <property type="entry name" value="HisK_dim/P_sf"/>
</dbReference>
<organism evidence="14 15">
    <name type="scientific">Geoalkalibacter ferrihydriticus DSM 17813</name>
    <dbReference type="NCBI Taxonomy" id="1121915"/>
    <lineage>
        <taxon>Bacteria</taxon>
        <taxon>Pseudomonadati</taxon>
        <taxon>Thermodesulfobacteriota</taxon>
        <taxon>Desulfuromonadia</taxon>
        <taxon>Desulfuromonadales</taxon>
        <taxon>Geoalkalibacteraceae</taxon>
        <taxon>Geoalkalibacter</taxon>
    </lineage>
</organism>
<keyword evidence="9" id="KW-0902">Two-component regulatory system</keyword>
<dbReference type="InterPro" id="IPR004358">
    <property type="entry name" value="Sig_transdc_His_kin-like_C"/>
</dbReference>
<dbReference type="Pfam" id="PF00512">
    <property type="entry name" value="HisKA"/>
    <property type="match status" value="1"/>
</dbReference>
<evidence type="ECO:0000259" key="12">
    <source>
        <dbReference type="PROSITE" id="PS50109"/>
    </source>
</evidence>
<feature type="domain" description="HAMP" evidence="13">
    <location>
        <begin position="195"/>
        <end position="247"/>
    </location>
</feature>
<dbReference type="PROSITE" id="PS50109">
    <property type="entry name" value="HIS_KIN"/>
    <property type="match status" value="1"/>
</dbReference>
<dbReference type="InterPro" id="IPR003661">
    <property type="entry name" value="HisK_dim/P_dom"/>
</dbReference>
<dbReference type="InterPro" id="IPR036890">
    <property type="entry name" value="HATPase_C_sf"/>
</dbReference>
<dbReference type="EMBL" id="JWJD01000001">
    <property type="protein sequence ID" value="KIH78143.1"/>
    <property type="molecule type" value="Genomic_DNA"/>
</dbReference>
<feature type="coiled-coil region" evidence="10">
    <location>
        <begin position="235"/>
        <end position="262"/>
    </location>
</feature>
<keyword evidence="7" id="KW-0418">Kinase</keyword>
<dbReference type="Gene3D" id="3.30.565.10">
    <property type="entry name" value="Histidine kinase-like ATPase, C-terminal domain"/>
    <property type="match status" value="1"/>
</dbReference>
<dbReference type="Pfam" id="PF02518">
    <property type="entry name" value="HATPase_c"/>
    <property type="match status" value="1"/>
</dbReference>
<reference evidence="14 15" key="1">
    <citation type="submission" date="2014-12" db="EMBL/GenBank/DDBJ databases">
        <title>Genomes of Geoalkalibacter ferrihydriticus and Geoalkalibacter subterraneus, two haloalkaliphilic metal-reducing members of the Geobacteraceae.</title>
        <authorList>
            <person name="Badalamenti J.P."/>
            <person name="Torres C.I."/>
            <person name="Krajmalnik-Brown R."/>
            <person name="Bond D.R."/>
        </authorList>
    </citation>
    <scope>NUCLEOTIDE SEQUENCE [LARGE SCALE GENOMIC DNA]</scope>
    <source>
        <strain evidence="14 15">DSM 17813</strain>
    </source>
</reference>
<keyword evidence="8 14" id="KW-0067">ATP-binding</keyword>
<dbReference type="PANTHER" id="PTHR43065:SF10">
    <property type="entry name" value="PEROXIDE STRESS-ACTIVATED HISTIDINE KINASE MAK3"/>
    <property type="match status" value="1"/>
</dbReference>
<evidence type="ECO:0000256" key="10">
    <source>
        <dbReference type="SAM" id="Coils"/>
    </source>
</evidence>
<dbReference type="SUPFAM" id="SSF55874">
    <property type="entry name" value="ATPase domain of HSP90 chaperone/DNA topoisomerase II/histidine kinase"/>
    <property type="match status" value="1"/>
</dbReference>
<keyword evidence="5" id="KW-0808">Transferase</keyword>
<keyword evidence="11" id="KW-0812">Transmembrane</keyword>
<evidence type="ECO:0000256" key="2">
    <source>
        <dbReference type="ARBA" id="ARBA00004370"/>
    </source>
</evidence>
<comment type="subcellular location">
    <subcellularLocation>
        <location evidence="2">Membrane</location>
    </subcellularLocation>
</comment>
<feature type="transmembrane region" description="Helical" evidence="11">
    <location>
        <begin position="174"/>
        <end position="192"/>
    </location>
</feature>
<evidence type="ECO:0000256" key="11">
    <source>
        <dbReference type="SAM" id="Phobius"/>
    </source>
</evidence>
<dbReference type="SMART" id="SM00388">
    <property type="entry name" value="HisKA"/>
    <property type="match status" value="1"/>
</dbReference>
<dbReference type="RefSeq" id="WP_040096999.1">
    <property type="nucleotide sequence ID" value="NZ_JWJD01000001.1"/>
</dbReference>
<dbReference type="InterPro" id="IPR003594">
    <property type="entry name" value="HATPase_dom"/>
</dbReference>
<comment type="catalytic activity">
    <reaction evidence="1">
        <text>ATP + protein L-histidine = ADP + protein N-phospho-L-histidine.</text>
        <dbReference type="EC" id="2.7.13.3"/>
    </reaction>
</comment>
<dbReference type="CDD" id="cd00075">
    <property type="entry name" value="HATPase"/>
    <property type="match status" value="1"/>
</dbReference>
<proteinExistence type="predicted"/>
<keyword evidence="10" id="KW-0175">Coiled coil</keyword>
<dbReference type="SUPFAM" id="SSF47384">
    <property type="entry name" value="Homodimeric domain of signal transducing histidine kinase"/>
    <property type="match status" value="1"/>
</dbReference>
<dbReference type="GO" id="GO:0000155">
    <property type="term" value="F:phosphorelay sensor kinase activity"/>
    <property type="evidence" value="ECO:0007669"/>
    <property type="project" value="InterPro"/>
</dbReference>
<dbReference type="InterPro" id="IPR005467">
    <property type="entry name" value="His_kinase_dom"/>
</dbReference>
<keyword evidence="6" id="KW-0547">Nucleotide-binding</keyword>